<comment type="caution">
    <text evidence="1">The sequence shown here is derived from an EMBL/GenBank/DDBJ whole genome shotgun (WGS) entry which is preliminary data.</text>
</comment>
<dbReference type="Proteomes" id="UP000436482">
    <property type="component" value="Unassembled WGS sequence"/>
</dbReference>
<protein>
    <recommendedName>
        <fullName evidence="5">Integrase</fullName>
    </recommendedName>
</protein>
<evidence type="ECO:0000313" key="2">
    <source>
        <dbReference type="EMBL" id="MWT19447.1"/>
    </source>
</evidence>
<name>A0A6N8N9Y6_ECOLX</name>
<dbReference type="EMBL" id="WTRC01000002">
    <property type="protein sequence ID" value="MWT19447.1"/>
    <property type="molecule type" value="Genomic_DNA"/>
</dbReference>
<accession>A0A6N8N9Y6</accession>
<proteinExistence type="predicted"/>
<evidence type="ECO:0008006" key="5">
    <source>
        <dbReference type="Google" id="ProtNLM"/>
    </source>
</evidence>
<evidence type="ECO:0000313" key="3">
    <source>
        <dbReference type="Proteomes" id="UP000436482"/>
    </source>
</evidence>
<dbReference type="AlphaFoldDB" id="A0A6N8N9Y6"/>
<gene>
    <name evidence="2" type="ORF">GP965_00555</name>
    <name evidence="1" type="ORF">GP979_01110</name>
</gene>
<evidence type="ECO:0000313" key="1">
    <source>
        <dbReference type="EMBL" id="MWR86942.1"/>
    </source>
</evidence>
<dbReference type="Proteomes" id="UP000462410">
    <property type="component" value="Unassembled WGS sequence"/>
</dbReference>
<evidence type="ECO:0000313" key="4">
    <source>
        <dbReference type="Proteomes" id="UP000462410"/>
    </source>
</evidence>
<reference evidence="3 4" key="1">
    <citation type="submission" date="2019-12" db="EMBL/GenBank/DDBJ databases">
        <title>Enteriobacteria Tanzani isolates_8377-8380.</title>
        <authorList>
            <person name="Subbiah M."/>
            <person name="Call D."/>
        </authorList>
    </citation>
    <scope>NUCLEOTIDE SEQUENCE [LARGE SCALE GENOMIC DNA]</scope>
    <source>
        <strain evidence="2 4">8378wH8</strain>
        <strain evidence="1 3">8379wE6</strain>
    </source>
</reference>
<organism evidence="1 3">
    <name type="scientific">Escherichia coli</name>
    <dbReference type="NCBI Taxonomy" id="562"/>
    <lineage>
        <taxon>Bacteria</taxon>
        <taxon>Pseudomonadati</taxon>
        <taxon>Pseudomonadota</taxon>
        <taxon>Gammaproteobacteria</taxon>
        <taxon>Enterobacterales</taxon>
        <taxon>Enterobacteriaceae</taxon>
        <taxon>Escherichia</taxon>
    </lineage>
</organism>
<sequence>MLNFMTWITWLHHETIEAQLAYVNSGSVRGIYNHTQYLDKRREMMQWWNNWSNENTFTRLA</sequence>
<dbReference type="EMBL" id="WTQQ01000006">
    <property type="protein sequence ID" value="MWR86942.1"/>
    <property type="molecule type" value="Genomic_DNA"/>
</dbReference>